<dbReference type="InterPro" id="IPR001638">
    <property type="entry name" value="Solute-binding_3/MltF_N"/>
</dbReference>
<dbReference type="Pfam" id="PF00497">
    <property type="entry name" value="SBP_bac_3"/>
    <property type="match status" value="1"/>
</dbReference>
<evidence type="ECO:0000313" key="6">
    <source>
        <dbReference type="Proteomes" id="UP001331561"/>
    </source>
</evidence>
<evidence type="ECO:0000259" key="4">
    <source>
        <dbReference type="SMART" id="SM00062"/>
    </source>
</evidence>
<dbReference type="SUPFAM" id="SSF53850">
    <property type="entry name" value="Periplasmic binding protein-like II"/>
    <property type="match status" value="1"/>
</dbReference>
<keyword evidence="1 3" id="KW-0732">Signal</keyword>
<dbReference type="PANTHER" id="PTHR35936:SF17">
    <property type="entry name" value="ARGININE-BINDING EXTRACELLULAR PROTEIN ARTP"/>
    <property type="match status" value="1"/>
</dbReference>
<dbReference type="Proteomes" id="UP001331561">
    <property type="component" value="Unassembled WGS sequence"/>
</dbReference>
<protein>
    <submittedName>
        <fullName evidence="5">Transporter substrate-binding domain-containing protein</fullName>
    </submittedName>
</protein>
<evidence type="ECO:0000313" key="5">
    <source>
        <dbReference type="EMBL" id="MEC5385900.1"/>
    </source>
</evidence>
<feature type="region of interest" description="Disordered" evidence="2">
    <location>
        <begin position="269"/>
        <end position="288"/>
    </location>
</feature>
<feature type="domain" description="Solute-binding protein family 3/N-terminal" evidence="4">
    <location>
        <begin position="48"/>
        <end position="267"/>
    </location>
</feature>
<feature type="signal peptide" evidence="3">
    <location>
        <begin position="1"/>
        <end position="37"/>
    </location>
</feature>
<reference evidence="5 6" key="1">
    <citation type="submission" date="2024-01" db="EMBL/GenBank/DDBJ databases">
        <title>Uliginosibacterium soil sp. nov.</title>
        <authorList>
            <person name="Lv Y."/>
        </authorList>
    </citation>
    <scope>NUCLEOTIDE SEQUENCE [LARGE SCALE GENOMIC DNA]</scope>
    <source>
        <strain evidence="5 6">H3</strain>
    </source>
</reference>
<feature type="compositionally biased region" description="Basic and acidic residues" evidence="2">
    <location>
        <begin position="277"/>
        <end position="288"/>
    </location>
</feature>
<gene>
    <name evidence="5" type="ORF">VVD49_09200</name>
</gene>
<dbReference type="EMBL" id="JAYXHS010000001">
    <property type="protein sequence ID" value="MEC5385900.1"/>
    <property type="molecule type" value="Genomic_DNA"/>
</dbReference>
<accession>A0ABU6K2M5</accession>
<evidence type="ECO:0000256" key="3">
    <source>
        <dbReference type="SAM" id="SignalP"/>
    </source>
</evidence>
<organism evidence="5 6">
    <name type="scientific">Uliginosibacterium silvisoli</name>
    <dbReference type="NCBI Taxonomy" id="3114758"/>
    <lineage>
        <taxon>Bacteria</taxon>
        <taxon>Pseudomonadati</taxon>
        <taxon>Pseudomonadota</taxon>
        <taxon>Betaproteobacteria</taxon>
        <taxon>Rhodocyclales</taxon>
        <taxon>Zoogloeaceae</taxon>
        <taxon>Uliginosibacterium</taxon>
    </lineage>
</organism>
<evidence type="ECO:0000256" key="2">
    <source>
        <dbReference type="SAM" id="MobiDB-lite"/>
    </source>
</evidence>
<sequence length="288" mass="31566">MHSLANTSRRVAATPCRWLRRLTASCLTLLAVTQAHADLLARIRADGKVRVAMSAATPPFNYLDANNNLVGSEIDTARLLARGLGVKLEIVRIPASERVTVLLERRADLVLSTLSITPERERQIAFSVPYSQIPVVIAAPQAHQYNSMLDLDGKTVGILANSSNLTSLIHDAPGAMPLEYPENTKMLAGYAAGEFDILSAPQSLVDRYNRDKPKRPMVIQFMQSVFNIAVGMPNGEKPLRDWINDWVVANLRNDNLGAIYRKHHGGSLPTTIAPADSGKDARKDAVRK</sequence>
<feature type="chain" id="PRO_5047534843" evidence="3">
    <location>
        <begin position="38"/>
        <end position="288"/>
    </location>
</feature>
<dbReference type="Gene3D" id="3.40.190.10">
    <property type="entry name" value="Periplasmic binding protein-like II"/>
    <property type="match status" value="2"/>
</dbReference>
<dbReference type="PANTHER" id="PTHR35936">
    <property type="entry name" value="MEMBRANE-BOUND LYTIC MUREIN TRANSGLYCOSYLASE F"/>
    <property type="match status" value="1"/>
</dbReference>
<keyword evidence="6" id="KW-1185">Reference proteome</keyword>
<dbReference type="RefSeq" id="WP_327598844.1">
    <property type="nucleotide sequence ID" value="NZ_JAYXHS010000001.1"/>
</dbReference>
<proteinExistence type="predicted"/>
<evidence type="ECO:0000256" key="1">
    <source>
        <dbReference type="ARBA" id="ARBA00022729"/>
    </source>
</evidence>
<name>A0ABU6K2M5_9RHOO</name>
<dbReference type="SMART" id="SM00062">
    <property type="entry name" value="PBPb"/>
    <property type="match status" value="1"/>
</dbReference>
<comment type="caution">
    <text evidence="5">The sequence shown here is derived from an EMBL/GenBank/DDBJ whole genome shotgun (WGS) entry which is preliminary data.</text>
</comment>